<proteinExistence type="predicted"/>
<accession>A6UU46</accession>
<gene>
    <name evidence="1" type="ordered locus">Maeo_0432</name>
</gene>
<reference evidence="1" key="1">
    <citation type="submission" date="2007-06" db="EMBL/GenBank/DDBJ databases">
        <title>Complete sequence of Methanococcus aeolicus Nankai-3.</title>
        <authorList>
            <consortium name="US DOE Joint Genome Institute"/>
            <person name="Copeland A."/>
            <person name="Lucas S."/>
            <person name="Lapidus A."/>
            <person name="Barry K."/>
            <person name="Glavina del Rio T."/>
            <person name="Dalin E."/>
            <person name="Tice H."/>
            <person name="Pitluck S."/>
            <person name="Chain P."/>
            <person name="Malfatti S."/>
            <person name="Shin M."/>
            <person name="Vergez L."/>
            <person name="Schmutz J."/>
            <person name="Larimer F."/>
            <person name="Land M."/>
            <person name="Hauser L."/>
            <person name="Kyrpides N."/>
            <person name="Lykidis A."/>
            <person name="Sieprawska-Lupa M."/>
            <person name="Whitman W.B."/>
            <person name="Richardson P."/>
        </authorList>
    </citation>
    <scope>NUCLEOTIDE SEQUENCE [LARGE SCALE GENOMIC DNA]</scope>
    <source>
        <strain evidence="1">Nankai-3</strain>
    </source>
</reference>
<dbReference type="STRING" id="419665.Maeo_0432"/>
<dbReference type="RefSeq" id="WP_011973150.1">
    <property type="nucleotide sequence ID" value="NC_009635.1"/>
</dbReference>
<dbReference type="OrthoDB" id="60412at2157"/>
<evidence type="ECO:0000313" key="1">
    <source>
        <dbReference type="EMBL" id="ABR56018.1"/>
    </source>
</evidence>
<dbReference type="HOGENOM" id="CLU_887427_0_0_2"/>
<dbReference type="AlphaFoldDB" id="A6UU46"/>
<dbReference type="Proteomes" id="UP000001106">
    <property type="component" value="Chromosome"/>
</dbReference>
<dbReference type="GeneID" id="5326375"/>
<organism evidence="1 2">
    <name type="scientific">Methanococcus aeolicus (strain ATCC BAA-1280 / DSM 17508 / OCM 812 / Nankai-3)</name>
    <dbReference type="NCBI Taxonomy" id="419665"/>
    <lineage>
        <taxon>Archaea</taxon>
        <taxon>Methanobacteriati</taxon>
        <taxon>Methanobacteriota</taxon>
        <taxon>Methanomada group</taxon>
        <taxon>Methanococci</taxon>
        <taxon>Methanococcales</taxon>
        <taxon>Methanococcaceae</taxon>
        <taxon>Methanococcus</taxon>
    </lineage>
</organism>
<name>A6UU46_META3</name>
<sequence>MLSDILYKLSSNKYDNNVIYFSKILSDYYKNNNIFQYKDYFESIGIVEKNDLLLYGKNYPLFRSLLYFNEVPLFKNESQSILFLKNNNFNPNDKLINLNKDKKKKLGILLLKEIAKNIPAEYVKYAPKLIFGKCYYLKKYNIELKEYISKLNALYKLKKYNEIEKCVIYQKLPDEELVNKYKIKLAKSIKLFNKELNNRKIRYTTIERNGRELPCQYIYIKQSLFDKIKGWVFGSIDGQHYPTIVNTAYSHPKIDYLKPFFILVDNGNIGVFAGAPKLLYFKDNLTLNHLNLTGKHTYFGTWDYEMFEKFIEGK</sequence>
<protein>
    <submittedName>
        <fullName evidence="1">Uncharacterized protein</fullName>
    </submittedName>
</protein>
<dbReference type="eggNOG" id="arCOG00433">
    <property type="taxonomic scope" value="Archaea"/>
</dbReference>
<keyword evidence="2" id="KW-1185">Reference proteome</keyword>
<dbReference type="EMBL" id="CP000743">
    <property type="protein sequence ID" value="ABR56018.1"/>
    <property type="molecule type" value="Genomic_DNA"/>
</dbReference>
<evidence type="ECO:0000313" key="2">
    <source>
        <dbReference type="Proteomes" id="UP000001106"/>
    </source>
</evidence>
<dbReference type="KEGG" id="mae:Maeo_0432"/>